<evidence type="ECO:0000313" key="2">
    <source>
        <dbReference type="Proteomes" id="UP000238916"/>
    </source>
</evidence>
<protein>
    <submittedName>
        <fullName evidence="1">Uncharacterized protein</fullName>
    </submittedName>
</protein>
<reference evidence="2" key="1">
    <citation type="submission" date="2018-02" db="EMBL/GenBank/DDBJ databases">
        <authorList>
            <person name="Hausmann B."/>
        </authorList>
    </citation>
    <scope>NUCLEOTIDE SEQUENCE [LARGE SCALE GENOMIC DNA]</scope>
    <source>
        <strain evidence="2">Peat soil MAG SbF1</strain>
    </source>
</reference>
<name>A0A2U3LAW3_9FIRM</name>
<dbReference type="Proteomes" id="UP000238916">
    <property type="component" value="Unassembled WGS sequence"/>
</dbReference>
<proteinExistence type="predicted"/>
<sequence>MPQGFTKPYITYIALSNPIISHRKGNVRAIRTGKQCMNQDYRRLNTVNNELPIRSRLSTLDRYLA</sequence>
<dbReference type="EMBL" id="OMOF01000367">
    <property type="protein sequence ID" value="SPF49041.1"/>
    <property type="molecule type" value="Genomic_DNA"/>
</dbReference>
<gene>
    <name evidence="1" type="ORF">SBF1_4290020</name>
</gene>
<organism evidence="1 2">
    <name type="scientific">Candidatus Desulfosporosinus infrequens</name>
    <dbReference type="NCBI Taxonomy" id="2043169"/>
    <lineage>
        <taxon>Bacteria</taxon>
        <taxon>Bacillati</taxon>
        <taxon>Bacillota</taxon>
        <taxon>Clostridia</taxon>
        <taxon>Eubacteriales</taxon>
        <taxon>Desulfitobacteriaceae</taxon>
        <taxon>Desulfosporosinus</taxon>
    </lineage>
</organism>
<dbReference type="AlphaFoldDB" id="A0A2U3LAW3"/>
<evidence type="ECO:0000313" key="1">
    <source>
        <dbReference type="EMBL" id="SPF49041.1"/>
    </source>
</evidence>
<accession>A0A2U3LAW3</accession>